<feature type="region of interest" description="Disordered" evidence="2">
    <location>
        <begin position="29"/>
        <end position="51"/>
    </location>
</feature>
<name>A0A498K5G8_MALDO</name>
<keyword evidence="5" id="KW-1185">Reference proteome</keyword>
<protein>
    <recommendedName>
        <fullName evidence="6">Proline-rich protein 3-like</fullName>
    </recommendedName>
</protein>
<evidence type="ECO:0000313" key="5">
    <source>
        <dbReference type="Proteomes" id="UP000290289"/>
    </source>
</evidence>
<evidence type="ECO:0008006" key="6">
    <source>
        <dbReference type="Google" id="ProtNLM"/>
    </source>
</evidence>
<dbReference type="Pfam" id="PF01190">
    <property type="entry name" value="Pollen_Ole_e_1"/>
    <property type="match status" value="2"/>
</dbReference>
<feature type="chain" id="PRO_5019771656" description="Proline-rich protein 3-like" evidence="3">
    <location>
        <begin position="27"/>
        <end position="377"/>
    </location>
</feature>
<dbReference type="GO" id="GO:0071944">
    <property type="term" value="C:cell periphery"/>
    <property type="evidence" value="ECO:0007669"/>
    <property type="project" value="TreeGrafter"/>
</dbReference>
<gene>
    <name evidence="4" type="ORF">DVH24_002625</name>
</gene>
<dbReference type="AlphaFoldDB" id="A0A498K5G8"/>
<keyword evidence="1 3" id="KW-0732">Signal</keyword>
<dbReference type="PANTHER" id="PTHR33470:SF40">
    <property type="entry name" value="PROTEIN SEED AND ROOT HAIR PROTECTIVE PROTEIN"/>
    <property type="match status" value="1"/>
</dbReference>
<dbReference type="PANTHER" id="PTHR33470">
    <property type="entry name" value="OS01G0164075 PROTEIN"/>
    <property type="match status" value="1"/>
</dbReference>
<dbReference type="GO" id="GO:0009723">
    <property type="term" value="P:response to ethylene"/>
    <property type="evidence" value="ECO:0007669"/>
    <property type="project" value="TreeGrafter"/>
</dbReference>
<accession>A0A498K5G8</accession>
<dbReference type="STRING" id="3750.A0A498K5G8"/>
<dbReference type="EMBL" id="RDQH01000329">
    <property type="protein sequence ID" value="RXI02547.1"/>
    <property type="molecule type" value="Genomic_DNA"/>
</dbReference>
<feature type="signal peptide" evidence="3">
    <location>
        <begin position="1"/>
        <end position="26"/>
    </location>
</feature>
<comment type="caution">
    <text evidence="4">The sequence shown here is derived from an EMBL/GenBank/DDBJ whole genome shotgun (WGS) entry which is preliminary data.</text>
</comment>
<organism evidence="4 5">
    <name type="scientific">Malus domestica</name>
    <name type="common">Apple</name>
    <name type="synonym">Pyrus malus</name>
    <dbReference type="NCBI Taxonomy" id="3750"/>
    <lineage>
        <taxon>Eukaryota</taxon>
        <taxon>Viridiplantae</taxon>
        <taxon>Streptophyta</taxon>
        <taxon>Embryophyta</taxon>
        <taxon>Tracheophyta</taxon>
        <taxon>Spermatophyta</taxon>
        <taxon>Magnoliopsida</taxon>
        <taxon>eudicotyledons</taxon>
        <taxon>Gunneridae</taxon>
        <taxon>Pentapetalae</taxon>
        <taxon>rosids</taxon>
        <taxon>fabids</taxon>
        <taxon>Rosales</taxon>
        <taxon>Rosaceae</taxon>
        <taxon>Amygdaloideae</taxon>
        <taxon>Maleae</taxon>
        <taxon>Malus</taxon>
    </lineage>
</organism>
<evidence type="ECO:0000256" key="2">
    <source>
        <dbReference type="SAM" id="MobiDB-lite"/>
    </source>
</evidence>
<feature type="compositionally biased region" description="Basic and acidic residues" evidence="2">
    <location>
        <begin position="36"/>
        <end position="49"/>
    </location>
</feature>
<sequence length="377" mass="40406">MALTSRFLFATSSSMLLFSLLAIASATDYSSGAPKPKVDEHPKLPKVDMPKLPNVGKPKPEVYTKLKPQTIDIQGLVLCRSGLQSFPIKGAVVRITCLAEDEQGYETAPFSILSGATDAKGYFISTLSPSQLGDKWKLTECKAFLDYSPLETCKVPTDVNQGITGHLLSSYRTLSAKNIKLYSVGPFFCSSKPKPVPNVLVLVAVTASAAGAGGYGNTNPDQYEKPKPEKQNNLLSTNAILGIQGLVYCKSGHEVLPLEGEFGAAARITCEAVDQYGLETSPVTILGDATDAKGYFFATICPSEIENKKQLTKCKAFLELSSSETCNIPTDSNSGISGAVLASYRLLHDKNIKLYTVGPFTFTSSPQTQSSVPNNGY</sequence>
<evidence type="ECO:0000313" key="4">
    <source>
        <dbReference type="EMBL" id="RXI02547.1"/>
    </source>
</evidence>
<reference evidence="4 5" key="1">
    <citation type="submission" date="2018-10" db="EMBL/GenBank/DDBJ databases">
        <title>A high-quality apple genome assembly.</title>
        <authorList>
            <person name="Hu J."/>
        </authorList>
    </citation>
    <scope>NUCLEOTIDE SEQUENCE [LARGE SCALE GENOMIC DNA]</scope>
    <source>
        <strain evidence="5">cv. HFTH1</strain>
        <tissue evidence="4">Young leaf</tissue>
    </source>
</reference>
<evidence type="ECO:0000256" key="1">
    <source>
        <dbReference type="ARBA" id="ARBA00022729"/>
    </source>
</evidence>
<proteinExistence type="predicted"/>
<evidence type="ECO:0000256" key="3">
    <source>
        <dbReference type="SAM" id="SignalP"/>
    </source>
</evidence>
<dbReference type="Proteomes" id="UP000290289">
    <property type="component" value="Chromosome 3"/>
</dbReference>